<protein>
    <recommendedName>
        <fullName evidence="7">DUF4105 domain-containing protein</fullName>
    </recommendedName>
</protein>
<feature type="domain" description="Lnb N-terminal periplasmic" evidence="3">
    <location>
        <begin position="37"/>
        <end position="171"/>
    </location>
</feature>
<feature type="transmembrane region" description="Helical" evidence="1">
    <location>
        <begin position="365"/>
        <end position="385"/>
    </location>
</feature>
<dbReference type="InterPro" id="IPR057436">
    <property type="entry name" value="5TMH_Lnb"/>
</dbReference>
<evidence type="ECO:0000256" key="1">
    <source>
        <dbReference type="SAM" id="Phobius"/>
    </source>
</evidence>
<keyword evidence="1" id="KW-0812">Transmembrane</keyword>
<evidence type="ECO:0000259" key="3">
    <source>
        <dbReference type="Pfam" id="PF13387"/>
    </source>
</evidence>
<dbReference type="Pfam" id="PF25221">
    <property type="entry name" value="5TMH_Lnb"/>
    <property type="match status" value="1"/>
</dbReference>
<keyword evidence="1" id="KW-1133">Transmembrane helix</keyword>
<dbReference type="InterPro" id="IPR025178">
    <property type="entry name" value="Lnb_N"/>
</dbReference>
<evidence type="ECO:0000259" key="4">
    <source>
        <dbReference type="Pfam" id="PF25221"/>
    </source>
</evidence>
<organism evidence="5 6">
    <name type="scientific">Longimicrobium terrae</name>
    <dbReference type="NCBI Taxonomy" id="1639882"/>
    <lineage>
        <taxon>Bacteria</taxon>
        <taxon>Pseudomonadati</taxon>
        <taxon>Gemmatimonadota</taxon>
        <taxon>Longimicrobiia</taxon>
        <taxon>Longimicrobiales</taxon>
        <taxon>Longimicrobiaceae</taxon>
        <taxon>Longimicrobium</taxon>
    </lineage>
</organism>
<name>A0A841H3E5_9BACT</name>
<accession>A0A841H3E5</accession>
<dbReference type="Proteomes" id="UP000582837">
    <property type="component" value="Unassembled WGS sequence"/>
</dbReference>
<gene>
    <name evidence="5" type="ORF">HNQ61_004294</name>
</gene>
<evidence type="ECO:0000313" key="5">
    <source>
        <dbReference type="EMBL" id="MBB6072631.1"/>
    </source>
</evidence>
<feature type="domain" description="Lnb-like transmembrane" evidence="4">
    <location>
        <begin position="279"/>
        <end position="383"/>
    </location>
</feature>
<feature type="transmembrane region" description="Helical" evidence="1">
    <location>
        <begin position="269"/>
        <end position="287"/>
    </location>
</feature>
<evidence type="ECO:0000256" key="2">
    <source>
        <dbReference type="SAM" id="SignalP"/>
    </source>
</evidence>
<feature type="signal peptide" evidence="2">
    <location>
        <begin position="1"/>
        <end position="27"/>
    </location>
</feature>
<comment type="caution">
    <text evidence="5">The sequence shown here is derived from an EMBL/GenBank/DDBJ whole genome shotgun (WGS) entry which is preliminary data.</text>
</comment>
<dbReference type="AlphaFoldDB" id="A0A841H3E5"/>
<keyword evidence="6" id="KW-1185">Reference proteome</keyword>
<dbReference type="Pfam" id="PF13387">
    <property type="entry name" value="Lnb_N"/>
    <property type="match status" value="1"/>
</dbReference>
<feature type="chain" id="PRO_5032521803" description="DUF4105 domain-containing protein" evidence="2">
    <location>
        <begin position="28"/>
        <end position="442"/>
    </location>
</feature>
<keyword evidence="2" id="KW-0732">Signal</keyword>
<feature type="transmembrane region" description="Helical" evidence="1">
    <location>
        <begin position="299"/>
        <end position="324"/>
    </location>
</feature>
<reference evidence="5 6" key="1">
    <citation type="submission" date="2020-08" db="EMBL/GenBank/DDBJ databases">
        <title>Genomic Encyclopedia of Type Strains, Phase IV (KMG-IV): sequencing the most valuable type-strain genomes for metagenomic binning, comparative biology and taxonomic classification.</title>
        <authorList>
            <person name="Goeker M."/>
        </authorList>
    </citation>
    <scope>NUCLEOTIDE SEQUENCE [LARGE SCALE GENOMIC DNA]</scope>
    <source>
        <strain evidence="5 6">DSM 29007</strain>
    </source>
</reference>
<keyword evidence="1" id="KW-0472">Membrane</keyword>
<dbReference type="EMBL" id="JACHIA010000016">
    <property type="protein sequence ID" value="MBB6072631.1"/>
    <property type="molecule type" value="Genomic_DNA"/>
</dbReference>
<evidence type="ECO:0008006" key="7">
    <source>
        <dbReference type="Google" id="ProtNLM"/>
    </source>
</evidence>
<sequence length="442" mass="49338">MRIPFIHRAFAVLALALGLAVAAPARAQFAPPSTDTTLTIVLLTMGQGDMVWEKFGHNAVWIHDPAAGTDDVYNYGMFDFKSPGYWSRFIAGNWLYMLGRSDINRTLFEYDYFKRAVWGQELNLTQAQARQVQQMLRINALPENREYLYDYYRDNCTTRVRDLLDQVLGGVIKARTKDVMTATSYRWHSERLIADDRLSYFGLAGGLGPAADRRITAWEEMFLPFKLQEQMRATRIRGADGTVQPLVRREWTLLAAPGRPPVRETPPPYTIGFAIAGLLIAGVLVWTGRRARRSALARFGFSAVSTLWLLMAGIGGFVLAYLWANTNHRIAYRNENLLQLSPLALVLIVLVPCAAYGARWAARGAWMVAATVAALSVMGFVLQVLPGLDQRNAQMICLALPINLAIAYVVHGFMQAALPPVDVMARERKSRFGRAAAPAKAR</sequence>
<evidence type="ECO:0000313" key="6">
    <source>
        <dbReference type="Proteomes" id="UP000582837"/>
    </source>
</evidence>
<feature type="transmembrane region" description="Helical" evidence="1">
    <location>
        <begin position="336"/>
        <end position="358"/>
    </location>
</feature>
<dbReference type="RefSeq" id="WP_183685774.1">
    <property type="nucleotide sequence ID" value="NZ_JABDTL010000001.1"/>
</dbReference>
<proteinExistence type="predicted"/>
<feature type="transmembrane region" description="Helical" evidence="1">
    <location>
        <begin position="405"/>
        <end position="425"/>
    </location>
</feature>